<evidence type="ECO:0000313" key="2">
    <source>
        <dbReference type="EMBL" id="TKR94413.1"/>
    </source>
</evidence>
<sequence length="191" mass="21486">MTEKYPVRTVFKAPVFAEPTTTEEASAEDLLIEANHNVRIYQTPAESAAAKVRLANETVKLHNERRSKAKKKPGSRARERVTGGCQKLPQSSSGGSRSRPKSSPFGGRTDFHHAEKEGVGVKSSDPTKSVFFAKLRELEAKERPHHSAIREAILAKQQLETVQKEEADWNTKLKIFDIRRRYENGEDDDES</sequence>
<protein>
    <submittedName>
        <fullName evidence="2">Uncharacterized protein</fullName>
    </submittedName>
</protein>
<dbReference type="EMBL" id="AZBU02000002">
    <property type="protein sequence ID" value="TKR94413.1"/>
    <property type="molecule type" value="Genomic_DNA"/>
</dbReference>
<proteinExistence type="predicted"/>
<organism evidence="2 3">
    <name type="scientific">Steinernema carpocapsae</name>
    <name type="common">Entomopathogenic nematode</name>
    <dbReference type="NCBI Taxonomy" id="34508"/>
    <lineage>
        <taxon>Eukaryota</taxon>
        <taxon>Metazoa</taxon>
        <taxon>Ecdysozoa</taxon>
        <taxon>Nematoda</taxon>
        <taxon>Chromadorea</taxon>
        <taxon>Rhabditida</taxon>
        <taxon>Tylenchina</taxon>
        <taxon>Panagrolaimomorpha</taxon>
        <taxon>Strongyloidoidea</taxon>
        <taxon>Steinernematidae</taxon>
        <taxon>Steinernema</taxon>
    </lineage>
</organism>
<dbReference type="AlphaFoldDB" id="A0A4U5PDS7"/>
<comment type="caution">
    <text evidence="2">The sequence shown here is derived from an EMBL/GenBank/DDBJ whole genome shotgun (WGS) entry which is preliminary data.</text>
</comment>
<feature type="compositionally biased region" description="Low complexity" evidence="1">
    <location>
        <begin position="89"/>
        <end position="108"/>
    </location>
</feature>
<keyword evidence="3" id="KW-1185">Reference proteome</keyword>
<gene>
    <name evidence="2" type="ORF">L596_008696</name>
</gene>
<feature type="region of interest" description="Disordered" evidence="1">
    <location>
        <begin position="57"/>
        <end position="125"/>
    </location>
</feature>
<accession>A0A4U5PDS7</accession>
<reference evidence="2 3" key="1">
    <citation type="journal article" date="2015" name="Genome Biol.">
        <title>Comparative genomics of Steinernema reveals deeply conserved gene regulatory networks.</title>
        <authorList>
            <person name="Dillman A.R."/>
            <person name="Macchietto M."/>
            <person name="Porter C.F."/>
            <person name="Rogers A."/>
            <person name="Williams B."/>
            <person name="Antoshechkin I."/>
            <person name="Lee M.M."/>
            <person name="Goodwin Z."/>
            <person name="Lu X."/>
            <person name="Lewis E.E."/>
            <person name="Goodrich-Blair H."/>
            <person name="Stock S.P."/>
            <person name="Adams B.J."/>
            <person name="Sternberg P.W."/>
            <person name="Mortazavi A."/>
        </authorList>
    </citation>
    <scope>NUCLEOTIDE SEQUENCE [LARGE SCALE GENOMIC DNA]</scope>
    <source>
        <strain evidence="2 3">ALL</strain>
    </source>
</reference>
<evidence type="ECO:0000256" key="1">
    <source>
        <dbReference type="SAM" id="MobiDB-lite"/>
    </source>
</evidence>
<evidence type="ECO:0000313" key="3">
    <source>
        <dbReference type="Proteomes" id="UP000298663"/>
    </source>
</evidence>
<feature type="compositionally biased region" description="Basic and acidic residues" evidence="1">
    <location>
        <begin position="109"/>
        <end position="119"/>
    </location>
</feature>
<reference evidence="2 3" key="2">
    <citation type="journal article" date="2019" name="G3 (Bethesda)">
        <title>Hybrid Assembly of the Genome of the Entomopathogenic Nematode Steinernema carpocapsae Identifies the X-Chromosome.</title>
        <authorList>
            <person name="Serra L."/>
            <person name="Macchietto M."/>
            <person name="Macias-Munoz A."/>
            <person name="McGill C.J."/>
            <person name="Rodriguez I.M."/>
            <person name="Rodriguez B."/>
            <person name="Murad R."/>
            <person name="Mortazavi A."/>
        </authorList>
    </citation>
    <scope>NUCLEOTIDE SEQUENCE [LARGE SCALE GENOMIC DNA]</scope>
    <source>
        <strain evidence="2 3">ALL</strain>
    </source>
</reference>
<dbReference type="Proteomes" id="UP000298663">
    <property type="component" value="Unassembled WGS sequence"/>
</dbReference>
<name>A0A4U5PDS7_STECR</name>